<proteinExistence type="predicted"/>
<keyword evidence="1" id="KW-0472">Membrane</keyword>
<reference evidence="2 3" key="1">
    <citation type="submission" date="2020-04" db="EMBL/GenBank/DDBJ databases">
        <authorList>
            <person name="Doyle D.A."/>
        </authorList>
    </citation>
    <scope>NUCLEOTIDE SEQUENCE [LARGE SCALE GENOMIC DNA]</scope>
    <source>
        <strain evidence="2 3">P21</strain>
    </source>
</reference>
<feature type="transmembrane region" description="Helical" evidence="1">
    <location>
        <begin position="201"/>
        <end position="221"/>
    </location>
</feature>
<reference evidence="2 3" key="2">
    <citation type="submission" date="2020-06" db="EMBL/GenBank/DDBJ databases">
        <title>Complete Genome Sequence of Clostridium muelleri sp. nov. P21T, an Acid-Alcohol Producing Acetogen Isolated from Old Hay.</title>
        <authorList>
            <person name="Duncan K.E."/>
            <person name="Tanner R.S."/>
        </authorList>
    </citation>
    <scope>NUCLEOTIDE SEQUENCE [LARGE SCALE GENOMIC DNA]</scope>
    <source>
        <strain evidence="2 3">P21</strain>
    </source>
</reference>
<comment type="caution">
    <text evidence="2">The sequence shown here is derived from an EMBL/GenBank/DDBJ whole genome shotgun (WGS) entry which is preliminary data.</text>
</comment>
<dbReference type="AlphaFoldDB" id="A0A7Y0EKP9"/>
<gene>
    <name evidence="2" type="ORF">HBE96_21600</name>
</gene>
<feature type="transmembrane region" description="Helical" evidence="1">
    <location>
        <begin position="179"/>
        <end position="195"/>
    </location>
</feature>
<dbReference type="Pfam" id="PF12730">
    <property type="entry name" value="ABC2_membrane_4"/>
    <property type="match status" value="1"/>
</dbReference>
<feature type="transmembrane region" description="Helical" evidence="1">
    <location>
        <begin position="56"/>
        <end position="78"/>
    </location>
</feature>
<keyword evidence="3" id="KW-1185">Reference proteome</keyword>
<dbReference type="EMBL" id="JABBNI010000063">
    <property type="protein sequence ID" value="NMM65182.1"/>
    <property type="molecule type" value="Genomic_DNA"/>
</dbReference>
<sequence length="230" mass="25590">MFKFISLEMHKFKIRTYVLASIVSCIALLGFTYLISVISRVEKDPLFQSYSNIFKFIGIMSMIIFTVLSAVMYSRIVIEDYIGKRLVLLFSYPVSRSKIFLAKVCFVTLFTVIALMFSNVACLFIFSITELISPIVRDTLTPFCLLNTLQSILLTALTVGALGILSMTVGFIKKSMPTTIITSFAFAATVGNMIMSGSLEIGLILLGILIALDVLVVREIIKKINQMDSI</sequence>
<name>A0A7Y0EKP9_9CLOT</name>
<evidence type="ECO:0000313" key="2">
    <source>
        <dbReference type="EMBL" id="NMM65182.1"/>
    </source>
</evidence>
<dbReference type="RefSeq" id="WP_169299769.1">
    <property type="nucleotide sequence ID" value="NZ_JABBNI010000063.1"/>
</dbReference>
<evidence type="ECO:0000256" key="1">
    <source>
        <dbReference type="SAM" id="Phobius"/>
    </source>
</evidence>
<accession>A0A7Y0EKP9</accession>
<organism evidence="2 3">
    <name type="scientific">Clostridium muellerianum</name>
    <dbReference type="NCBI Taxonomy" id="2716538"/>
    <lineage>
        <taxon>Bacteria</taxon>
        <taxon>Bacillati</taxon>
        <taxon>Bacillota</taxon>
        <taxon>Clostridia</taxon>
        <taxon>Eubacteriales</taxon>
        <taxon>Clostridiaceae</taxon>
        <taxon>Clostridium</taxon>
    </lineage>
</organism>
<dbReference type="Proteomes" id="UP000537131">
    <property type="component" value="Unassembled WGS sequence"/>
</dbReference>
<protein>
    <submittedName>
        <fullName evidence="2">ABC transporter permease subunit</fullName>
    </submittedName>
</protein>
<keyword evidence="1" id="KW-1133">Transmembrane helix</keyword>
<feature type="transmembrane region" description="Helical" evidence="1">
    <location>
        <begin position="16"/>
        <end position="36"/>
    </location>
</feature>
<keyword evidence="1" id="KW-0812">Transmembrane</keyword>
<feature type="transmembrane region" description="Helical" evidence="1">
    <location>
        <begin position="148"/>
        <end position="172"/>
    </location>
</feature>
<evidence type="ECO:0000313" key="3">
    <source>
        <dbReference type="Proteomes" id="UP000537131"/>
    </source>
</evidence>
<feature type="transmembrane region" description="Helical" evidence="1">
    <location>
        <begin position="99"/>
        <end position="128"/>
    </location>
</feature>